<keyword evidence="8 10" id="KW-0238">DNA-binding</keyword>
<evidence type="ECO:0000256" key="6">
    <source>
        <dbReference type="ARBA" id="ARBA00022839"/>
    </source>
</evidence>
<evidence type="ECO:0000256" key="3">
    <source>
        <dbReference type="ARBA" id="ARBA00022763"/>
    </source>
</evidence>
<dbReference type="GO" id="GO:0005524">
    <property type="term" value="F:ATP binding"/>
    <property type="evidence" value="ECO:0007669"/>
    <property type="project" value="UniProtKB-UniRule"/>
</dbReference>
<keyword evidence="7 10" id="KW-0067">ATP-binding</keyword>
<proteinExistence type="inferred from homology"/>
<dbReference type="GO" id="GO:0008854">
    <property type="term" value="F:exodeoxyribonuclease V activity"/>
    <property type="evidence" value="ECO:0007669"/>
    <property type="project" value="InterPro"/>
</dbReference>
<organism evidence="12 13">
    <name type="scientific">Litoribrevibacter albus</name>
    <dbReference type="NCBI Taxonomy" id="1473156"/>
    <lineage>
        <taxon>Bacteria</taxon>
        <taxon>Pseudomonadati</taxon>
        <taxon>Pseudomonadota</taxon>
        <taxon>Gammaproteobacteria</taxon>
        <taxon>Oceanospirillales</taxon>
        <taxon>Oceanospirillaceae</taxon>
        <taxon>Litoribrevibacter</taxon>
    </lineage>
</organism>
<dbReference type="EMBL" id="BSNM01000014">
    <property type="protein sequence ID" value="GLQ31763.1"/>
    <property type="molecule type" value="Genomic_DNA"/>
</dbReference>
<dbReference type="GO" id="GO:0009338">
    <property type="term" value="C:exodeoxyribonuclease V complex"/>
    <property type="evidence" value="ECO:0007669"/>
    <property type="project" value="InterPro"/>
</dbReference>
<dbReference type="AlphaFoldDB" id="A0AA37SB53"/>
<evidence type="ECO:0000256" key="10">
    <source>
        <dbReference type="HAMAP-Rule" id="MF_01486"/>
    </source>
</evidence>
<comment type="similarity">
    <text evidence="10">Belongs to the RecC family.</text>
</comment>
<dbReference type="Pfam" id="PF04257">
    <property type="entry name" value="Exonuc_V_gamma"/>
    <property type="match status" value="1"/>
</dbReference>
<dbReference type="Gene3D" id="1.10.10.160">
    <property type="match status" value="1"/>
</dbReference>
<keyword evidence="2 10" id="KW-0547">Nucleotide-binding</keyword>
<keyword evidence="1 10" id="KW-0540">Nuclease</keyword>
<dbReference type="Gene3D" id="1.10.10.990">
    <property type="match status" value="1"/>
</dbReference>
<evidence type="ECO:0000256" key="1">
    <source>
        <dbReference type="ARBA" id="ARBA00022722"/>
    </source>
</evidence>
<dbReference type="InterPro" id="IPR013986">
    <property type="entry name" value="DExx_box_DNA_helicase_dom_sf"/>
</dbReference>
<dbReference type="SUPFAM" id="SSF52540">
    <property type="entry name" value="P-loop containing nucleoside triphosphate hydrolases"/>
    <property type="match status" value="2"/>
</dbReference>
<dbReference type="Pfam" id="PF17946">
    <property type="entry name" value="RecC_C"/>
    <property type="match status" value="1"/>
</dbReference>
<dbReference type="GO" id="GO:0003678">
    <property type="term" value="F:DNA helicase activity"/>
    <property type="evidence" value="ECO:0007669"/>
    <property type="project" value="UniProtKB-UniRule"/>
</dbReference>
<gene>
    <name evidence="10 12" type="primary">recC</name>
    <name evidence="12" type="ORF">GCM10007876_22420</name>
</gene>
<dbReference type="Gene3D" id="3.40.50.10930">
    <property type="match status" value="1"/>
</dbReference>
<evidence type="ECO:0000256" key="7">
    <source>
        <dbReference type="ARBA" id="ARBA00022840"/>
    </source>
</evidence>
<keyword evidence="5 10" id="KW-0347">Helicase</keyword>
<keyword evidence="4 10" id="KW-0378">Hydrolase</keyword>
<dbReference type="NCBIfam" id="TIGR01450">
    <property type="entry name" value="recC"/>
    <property type="match status" value="1"/>
</dbReference>
<sequence length="1160" mass="132557">MFTVYHSNDVHVLKTLVVELMARQPLSGAFDKETILVQSPGMSQWLKLQIAEHFGIAANIDFPLPATFVWNIFKEVLDDVPKRSAFSKEQMTWRLLEIIPEFLTDPAFDALASYLKNDDRQVKLYQLSARIADIFDQYLMYRPQWINQWETGQLVDELKREDLWQATLWQALSEHTLASGASEYHRANLYDGCIAKLASGVCPSSIKQLKRIFIFGISALPPRYLQVLEALGQHIDVHFMLFNPCQFYWGDILDQKYLARIALKQRRDFYSGEQKATLKASAESYGEGAVGNSLLASWGKVGRDMQRLLSDQSASEVEAFVPPGQDSLLSLIKNDMLLLNDAYADSKNGHKRHVRADDDSISLNVCHSAMREVEALHDYLLDVFSNDPDIQPRDVVVMVSDIDAYSPYIHAVFSSQPDSQRIPFSISDLSSNHYHSIIQAYIWLLGVHQHRFSSTELLAFIQVPAVMKKFGIKEEDLDLIAHWIQDAGIRWGLDEETARSFDLPEMVQNTWLFGLERMLSGYALSETLGVVDEVLPYDQIQGLNAELAGKLAYLIQQLIQLRQQLMTCQQNEPDLDDDAHTEQNLLITKLSVPKWKELLERIRIGFFKASDEADQRQLQQIADAIGNWYSQLEETGLLAANESSEEGLALTSEVILEVMSEKLIQERISQRFLAGQLNFCTLMPMRSVPFKVVCLLGMDGNAYPRQQPPLGFDLMHGRFEYGDRSRRDDDRYLFLEAVLSAEKYLYLSYTGRSIRDNSERIPSILISELMDYCTEGFYLEGTEESNEEAQAEALLSYLTTEHSLTPYSTKAFHELPRHSYASQWYEIAKLGASDDTNVETDRFLSEALATFDFAGVLDLQELIQFWASPIRYFFHKRLKVHLLGSGDVIEEDERFTLDGLQKYQLKQQLADWALEQQDLDSQNIETVLDHFQAKGTLPAQGFGELELMESYQLVIQLTSYLGSLPVIDKDQAVEIDLAVELDSKIIHLEAWLPNFTGQSFIHYRVGQLRGKDVFSLWINHLASCSEGVSMPSSYVGVNAKKKEIEHLGFLPLEKCEAKHLLDELTSCWWQGMHSPLLFNIDWAQSYLSELEKPKSDEQSAKRVLEDVVLASFEEDEYLSRCWPEPSDQQVDELIELIERIYLPMSNRLVSFFEPQDGGEK</sequence>
<dbReference type="SUPFAM" id="SSF52980">
    <property type="entry name" value="Restriction endonuclease-like"/>
    <property type="match status" value="1"/>
</dbReference>
<evidence type="ECO:0000256" key="5">
    <source>
        <dbReference type="ARBA" id="ARBA00022806"/>
    </source>
</evidence>
<reference evidence="12" key="2">
    <citation type="submission" date="2023-01" db="EMBL/GenBank/DDBJ databases">
        <title>Draft genome sequence of Litoribrevibacter albus strain NBRC 110071.</title>
        <authorList>
            <person name="Sun Q."/>
            <person name="Mori K."/>
        </authorList>
    </citation>
    <scope>NUCLEOTIDE SEQUENCE</scope>
    <source>
        <strain evidence="12">NBRC 110071</strain>
    </source>
</reference>
<dbReference type="Gene3D" id="3.40.50.300">
    <property type="entry name" value="P-loop containing nucleotide triphosphate hydrolases"/>
    <property type="match status" value="2"/>
</dbReference>
<dbReference type="CDD" id="cd22353">
    <property type="entry name" value="RecC_C-like"/>
    <property type="match status" value="1"/>
</dbReference>
<evidence type="ECO:0000313" key="12">
    <source>
        <dbReference type="EMBL" id="GLQ31763.1"/>
    </source>
</evidence>
<evidence type="ECO:0000256" key="8">
    <source>
        <dbReference type="ARBA" id="ARBA00023125"/>
    </source>
</evidence>
<feature type="domain" description="RecC C-terminal" evidence="11">
    <location>
        <begin position="857"/>
        <end position="1089"/>
    </location>
</feature>
<dbReference type="InterPro" id="IPR011335">
    <property type="entry name" value="Restrct_endonuc-II-like"/>
</dbReference>
<dbReference type="GO" id="GO:0003677">
    <property type="term" value="F:DNA binding"/>
    <property type="evidence" value="ECO:0007669"/>
    <property type="project" value="UniProtKB-UniRule"/>
</dbReference>
<comment type="subunit">
    <text evidence="10">Heterotrimer of RecB, RecC and RecD. All subunits contribute to DNA-binding.</text>
</comment>
<accession>A0AA37SB53</accession>
<evidence type="ECO:0000256" key="2">
    <source>
        <dbReference type="ARBA" id="ARBA00022741"/>
    </source>
</evidence>
<protein>
    <recommendedName>
        <fullName evidence="10">RecBCD enzyme subunit RecC</fullName>
    </recommendedName>
    <alternativeName>
        <fullName evidence="10">Exonuclease V subunit RecC</fullName>
        <shortName evidence="10">ExoV subunit RecC</shortName>
    </alternativeName>
    <alternativeName>
        <fullName evidence="10">Helicase/nuclease RecBCD subunit RecC</fullName>
    </alternativeName>
</protein>
<keyword evidence="13" id="KW-1185">Reference proteome</keyword>
<comment type="caution">
    <text evidence="12">The sequence shown here is derived from an EMBL/GenBank/DDBJ whole genome shotgun (WGS) entry which is preliminary data.</text>
</comment>
<keyword evidence="3 10" id="KW-0227">DNA damage</keyword>
<dbReference type="RefSeq" id="WP_284381475.1">
    <property type="nucleotide sequence ID" value="NZ_BSNM01000014.1"/>
</dbReference>
<dbReference type="PIRSF" id="PIRSF000980">
    <property type="entry name" value="RecC"/>
    <property type="match status" value="1"/>
</dbReference>
<dbReference type="InterPro" id="IPR006697">
    <property type="entry name" value="RecC"/>
</dbReference>
<dbReference type="GO" id="GO:0000724">
    <property type="term" value="P:double-strand break repair via homologous recombination"/>
    <property type="evidence" value="ECO:0007669"/>
    <property type="project" value="UniProtKB-UniRule"/>
</dbReference>
<dbReference type="HAMAP" id="MF_01486">
    <property type="entry name" value="RecC"/>
    <property type="match status" value="1"/>
</dbReference>
<dbReference type="InterPro" id="IPR027417">
    <property type="entry name" value="P-loop_NTPase"/>
</dbReference>
<name>A0AA37SB53_9GAMM</name>
<reference evidence="12" key="1">
    <citation type="journal article" date="2014" name="Int. J. Syst. Evol. Microbiol.">
        <title>Complete genome sequence of Corynebacterium casei LMG S-19264T (=DSM 44701T), isolated from a smear-ripened cheese.</title>
        <authorList>
            <consortium name="US DOE Joint Genome Institute (JGI-PGF)"/>
            <person name="Walter F."/>
            <person name="Albersmeier A."/>
            <person name="Kalinowski J."/>
            <person name="Ruckert C."/>
        </authorList>
    </citation>
    <scope>NUCLEOTIDE SEQUENCE</scope>
    <source>
        <strain evidence="12">NBRC 110071</strain>
    </source>
</reference>
<keyword evidence="6 10" id="KW-0269">Exonuclease</keyword>
<evidence type="ECO:0000256" key="9">
    <source>
        <dbReference type="ARBA" id="ARBA00023204"/>
    </source>
</evidence>
<dbReference type="InterPro" id="IPR041500">
    <property type="entry name" value="RecC_C"/>
</dbReference>
<evidence type="ECO:0000259" key="11">
    <source>
        <dbReference type="Pfam" id="PF17946"/>
    </source>
</evidence>
<keyword evidence="9 10" id="KW-0234">DNA repair</keyword>
<dbReference type="PANTHER" id="PTHR30591">
    <property type="entry name" value="RECBCD ENZYME SUBUNIT RECC"/>
    <property type="match status" value="1"/>
</dbReference>
<dbReference type="Proteomes" id="UP001161389">
    <property type="component" value="Unassembled WGS sequence"/>
</dbReference>
<evidence type="ECO:0000256" key="4">
    <source>
        <dbReference type="ARBA" id="ARBA00022801"/>
    </source>
</evidence>
<comment type="miscellaneous">
    <text evidence="10">In the RecBCD complex, RecB has a slow 3'-5' helicase, an exonuclease activity and loads RecA onto ssDNA, RecD has a fast 5'-3' helicase activity, while RecC stimulates the ATPase and processivity of the RecB helicase and contributes to recognition of the Chi site.</text>
</comment>
<dbReference type="PANTHER" id="PTHR30591:SF1">
    <property type="entry name" value="RECBCD ENZYME SUBUNIT RECC"/>
    <property type="match status" value="1"/>
</dbReference>
<evidence type="ECO:0000313" key="13">
    <source>
        <dbReference type="Proteomes" id="UP001161389"/>
    </source>
</evidence>
<comment type="function">
    <text evidence="10">A helicase/nuclease that prepares dsDNA breaks (DSB) for recombinational DNA repair. Binds to DSBs and unwinds DNA via a highly rapid and processive ATP-dependent bidirectional helicase activity. Unwinds dsDNA until it encounters a Chi (crossover hotspot instigator) sequence from the 3' direction. Cuts ssDNA a few nucleotides 3' to the Chi site. The properties and activities of the enzyme are changed at Chi. The Chi-altered holoenzyme produces a long 3'-ssDNA overhang and facilitates RecA-binding to the ssDNA for homologous DNA recombination and repair. Holoenzyme degrades any linearized DNA that is unable to undergo homologous recombination. In the holoenzyme this subunit recognizes the wild-type Chi sequence, and when added to isolated RecB increases its ATP-dependent helicase processivity.</text>
</comment>